<dbReference type="GO" id="GO:0003735">
    <property type="term" value="F:structural constituent of ribosome"/>
    <property type="evidence" value="ECO:0007669"/>
    <property type="project" value="InterPro"/>
</dbReference>
<evidence type="ECO:0000256" key="4">
    <source>
        <dbReference type="ARBA" id="ARBA00023274"/>
    </source>
</evidence>
<gene>
    <name evidence="5 8" type="primary">ctc</name>
    <name evidence="5" type="synonym">rplY</name>
    <name evidence="8" type="ORF">COCCU_04375</name>
</gene>
<comment type="function">
    <text evidence="5">This is one of the proteins that binds to the 5S RNA in the ribosome where it forms part of the central protuberance.</text>
</comment>
<dbReference type="CDD" id="cd00495">
    <property type="entry name" value="Ribosomal_L25_TL5_CTC"/>
    <property type="match status" value="1"/>
</dbReference>
<dbReference type="Pfam" id="PF14693">
    <property type="entry name" value="Ribosomal_TL5_C"/>
    <property type="match status" value="1"/>
</dbReference>
<reference evidence="8 9" key="1">
    <citation type="submission" date="2019-11" db="EMBL/GenBank/DDBJ databases">
        <title>Complete genome sequence of Corynebacterium kalinowskii 1959, a novel Corynebacterium species isolated from soil of a small paddock in Vilsendorf, Germany.</title>
        <authorList>
            <person name="Schaffert L."/>
            <person name="Ruwe M."/>
            <person name="Milse J."/>
            <person name="Hanuschka K."/>
            <person name="Ortseifen V."/>
            <person name="Droste J."/>
            <person name="Brandt D."/>
            <person name="Schlueter L."/>
            <person name="Kutter Y."/>
            <person name="Vinke S."/>
            <person name="Viehoefer P."/>
            <person name="Jacob L."/>
            <person name="Luebke N.-C."/>
            <person name="Schulte-Berndt E."/>
            <person name="Hain C."/>
            <person name="Linder M."/>
            <person name="Schmidt P."/>
            <person name="Wollenschlaeger L."/>
            <person name="Luttermann T."/>
            <person name="Thieme E."/>
            <person name="Hassa J."/>
            <person name="Haak M."/>
            <person name="Wittchen M."/>
            <person name="Mentz A."/>
            <person name="Persicke M."/>
            <person name="Busche T."/>
            <person name="Ruckert C."/>
        </authorList>
    </citation>
    <scope>NUCLEOTIDE SEQUENCE [LARGE SCALE GENOMIC DNA]</scope>
    <source>
        <strain evidence="8 9">2039</strain>
    </source>
</reference>
<keyword evidence="2 5" id="KW-0694">RNA-binding</keyword>
<sequence length="199" mass="21642">MSTQYPTVPAAIRTEFGKGFARRLRVAGQVPGVVYGPTTEPIHFSVDRIALTAVVRNDGVNAVIELDVEGEKHLTMIKHIDQNVLTFDIDHIDLLAIKRGEKVEVEVPLLLEGESTPGTLAVQETDTIRIEADVLNIPEELTFSVEGLDVGERITAVDIAIGDATLIDEADLLIATIVYPEVEEEETAEGEEEAAADKE</sequence>
<dbReference type="PANTHER" id="PTHR33284:SF1">
    <property type="entry name" value="RIBOSOMAL PROTEIN L25_GLN-TRNA SYNTHETASE, ANTI-CODON-BINDING DOMAIN-CONTAINING PROTEIN"/>
    <property type="match status" value="1"/>
</dbReference>
<evidence type="ECO:0000313" key="8">
    <source>
        <dbReference type="EMBL" id="QGU06823.1"/>
    </source>
</evidence>
<dbReference type="GO" id="GO:0022625">
    <property type="term" value="C:cytosolic large ribosomal subunit"/>
    <property type="evidence" value="ECO:0007669"/>
    <property type="project" value="TreeGrafter"/>
</dbReference>
<dbReference type="Proteomes" id="UP000424462">
    <property type="component" value="Chromosome"/>
</dbReference>
<dbReference type="InterPro" id="IPR037121">
    <property type="entry name" value="Ribosomal_bL25_C"/>
</dbReference>
<evidence type="ECO:0000256" key="1">
    <source>
        <dbReference type="ARBA" id="ARBA00022730"/>
    </source>
</evidence>
<keyword evidence="4 5" id="KW-0687">Ribonucleoprotein</keyword>
<dbReference type="EMBL" id="CP046455">
    <property type="protein sequence ID" value="QGU06823.1"/>
    <property type="molecule type" value="Genomic_DNA"/>
</dbReference>
<evidence type="ECO:0000256" key="3">
    <source>
        <dbReference type="ARBA" id="ARBA00022980"/>
    </source>
</evidence>
<dbReference type="Pfam" id="PF01386">
    <property type="entry name" value="Ribosomal_L25p"/>
    <property type="match status" value="1"/>
</dbReference>
<dbReference type="NCBIfam" id="NF004131">
    <property type="entry name" value="PRK05618.2-1"/>
    <property type="match status" value="1"/>
</dbReference>
<dbReference type="NCBIfam" id="TIGR00731">
    <property type="entry name" value="bL25_bact_ctc"/>
    <property type="match status" value="1"/>
</dbReference>
<dbReference type="GO" id="GO:0006412">
    <property type="term" value="P:translation"/>
    <property type="evidence" value="ECO:0007669"/>
    <property type="project" value="UniProtKB-UniRule"/>
</dbReference>
<dbReference type="HAMAP" id="MF_01334">
    <property type="entry name" value="Ribosomal_bL25_CTC"/>
    <property type="match status" value="1"/>
</dbReference>
<accession>A0A6B8VRS5</accession>
<dbReference type="InterPro" id="IPR020930">
    <property type="entry name" value="Ribosomal_uL5_bac-type"/>
</dbReference>
<evidence type="ECO:0000256" key="5">
    <source>
        <dbReference type="HAMAP-Rule" id="MF_01334"/>
    </source>
</evidence>
<feature type="domain" description="Large ribosomal subunit protein bL25 beta" evidence="7">
    <location>
        <begin position="102"/>
        <end position="180"/>
    </location>
</feature>
<dbReference type="InterPro" id="IPR011035">
    <property type="entry name" value="Ribosomal_bL25/Gln-tRNA_synth"/>
</dbReference>
<dbReference type="Gene3D" id="2.170.120.20">
    <property type="entry name" value="Ribosomal protein L25, beta domain"/>
    <property type="match status" value="1"/>
</dbReference>
<dbReference type="KEGG" id="cok:COCCU_04375"/>
<comment type="subunit">
    <text evidence="5">Part of the 50S ribosomal subunit; part of the 5S rRNA/L5/L18/L25 subcomplex. Contacts the 5S rRNA. Binds to the 5S rRNA independently of L5 and L18.</text>
</comment>
<evidence type="ECO:0000259" key="6">
    <source>
        <dbReference type="Pfam" id="PF01386"/>
    </source>
</evidence>
<keyword evidence="1 5" id="KW-0699">rRNA-binding</keyword>
<evidence type="ECO:0000259" key="7">
    <source>
        <dbReference type="Pfam" id="PF14693"/>
    </source>
</evidence>
<evidence type="ECO:0000313" key="9">
    <source>
        <dbReference type="Proteomes" id="UP000424462"/>
    </source>
</evidence>
<dbReference type="GO" id="GO:0008097">
    <property type="term" value="F:5S rRNA binding"/>
    <property type="evidence" value="ECO:0007669"/>
    <property type="project" value="InterPro"/>
</dbReference>
<dbReference type="Gene3D" id="2.40.240.10">
    <property type="entry name" value="Ribosomal Protein L25, Chain P"/>
    <property type="match status" value="1"/>
</dbReference>
<dbReference type="InterPro" id="IPR029751">
    <property type="entry name" value="Ribosomal_L25_dom"/>
</dbReference>
<feature type="domain" description="Large ribosomal subunit protein bL25 L25" evidence="6">
    <location>
        <begin position="10"/>
        <end position="94"/>
    </location>
</feature>
<protein>
    <recommendedName>
        <fullName evidence="5">Large ribosomal subunit protein bL25</fullName>
    </recommendedName>
    <alternativeName>
        <fullName evidence="5">General stress protein CTC</fullName>
    </alternativeName>
</protein>
<dbReference type="InterPro" id="IPR001021">
    <property type="entry name" value="Ribosomal_bL25_long"/>
</dbReference>
<name>A0A6B8VRS5_9CORY</name>
<dbReference type="SUPFAM" id="SSF50715">
    <property type="entry name" value="Ribosomal protein L25-like"/>
    <property type="match status" value="1"/>
</dbReference>
<dbReference type="InterPro" id="IPR020056">
    <property type="entry name" value="Rbsml_bL25/Gln-tRNA_synth_N"/>
</dbReference>
<comment type="similarity">
    <text evidence="5">Belongs to the bacterial ribosomal protein bL25 family. CTC subfamily.</text>
</comment>
<keyword evidence="9" id="KW-1185">Reference proteome</keyword>
<evidence type="ECO:0000256" key="2">
    <source>
        <dbReference type="ARBA" id="ARBA00022884"/>
    </source>
</evidence>
<dbReference type="AlphaFoldDB" id="A0A6B8VRS5"/>
<dbReference type="PANTHER" id="PTHR33284">
    <property type="entry name" value="RIBOSOMAL PROTEIN L25/GLN-TRNA SYNTHETASE, ANTI-CODON-BINDING DOMAIN-CONTAINING PROTEIN"/>
    <property type="match status" value="1"/>
</dbReference>
<dbReference type="InterPro" id="IPR020057">
    <property type="entry name" value="Ribosomal_bL25_b-dom"/>
</dbReference>
<keyword evidence="3 5" id="KW-0689">Ribosomal protein</keyword>
<proteinExistence type="inferred from homology"/>
<dbReference type="RefSeq" id="WP_156230397.1">
    <property type="nucleotide sequence ID" value="NZ_CP046455.1"/>
</dbReference>
<organism evidence="8 9">
    <name type="scientific">Corynebacterium occultum</name>
    <dbReference type="NCBI Taxonomy" id="2675219"/>
    <lineage>
        <taxon>Bacteria</taxon>
        <taxon>Bacillati</taxon>
        <taxon>Actinomycetota</taxon>
        <taxon>Actinomycetes</taxon>
        <taxon>Mycobacteriales</taxon>
        <taxon>Corynebacteriaceae</taxon>
        <taxon>Corynebacterium</taxon>
    </lineage>
</organism>